<organism evidence="10 11">
    <name type="scientific">Luteimonas viscosa</name>
    <dbReference type="NCBI Taxonomy" id="1132694"/>
    <lineage>
        <taxon>Bacteria</taxon>
        <taxon>Pseudomonadati</taxon>
        <taxon>Pseudomonadota</taxon>
        <taxon>Gammaproteobacteria</taxon>
        <taxon>Lysobacterales</taxon>
        <taxon>Lysobacteraceae</taxon>
        <taxon>Luteimonas</taxon>
    </lineage>
</organism>
<evidence type="ECO:0000259" key="8">
    <source>
        <dbReference type="Pfam" id="PF02770"/>
    </source>
</evidence>
<evidence type="ECO:0000256" key="6">
    <source>
        <dbReference type="RuleBase" id="RU362125"/>
    </source>
</evidence>
<proteinExistence type="inferred from homology"/>
<reference evidence="10 11" key="1">
    <citation type="submission" date="2019-08" db="EMBL/GenBank/DDBJ databases">
        <title>Luteimonas viscosus sp. nov., isolated from soil of a sunflower field.</title>
        <authorList>
            <person name="Jianli Z."/>
            <person name="Ying Z."/>
        </authorList>
    </citation>
    <scope>NUCLEOTIDE SEQUENCE [LARGE SCALE GENOMIC DNA]</scope>
    <source>
        <strain evidence="10 11">XBU10</strain>
    </source>
</reference>
<dbReference type="Gene3D" id="2.40.110.10">
    <property type="entry name" value="Butyryl-CoA Dehydrogenase, subunit A, domain 2"/>
    <property type="match status" value="1"/>
</dbReference>
<keyword evidence="4 6" id="KW-0274">FAD</keyword>
<dbReference type="Pfam" id="PF02770">
    <property type="entry name" value="Acyl-CoA_dh_M"/>
    <property type="match status" value="1"/>
</dbReference>
<evidence type="ECO:0000259" key="9">
    <source>
        <dbReference type="Pfam" id="PF02771"/>
    </source>
</evidence>
<dbReference type="PANTHER" id="PTHR43884">
    <property type="entry name" value="ACYL-COA DEHYDROGENASE"/>
    <property type="match status" value="1"/>
</dbReference>
<dbReference type="InterPro" id="IPR013786">
    <property type="entry name" value="AcylCoA_DH/ox_N"/>
</dbReference>
<evidence type="ECO:0000256" key="4">
    <source>
        <dbReference type="ARBA" id="ARBA00022827"/>
    </source>
</evidence>
<comment type="caution">
    <text evidence="10">The sequence shown here is derived from an EMBL/GenBank/DDBJ whole genome shotgun (WGS) entry which is preliminary data.</text>
</comment>
<dbReference type="Pfam" id="PF00441">
    <property type="entry name" value="Acyl-CoA_dh_1"/>
    <property type="match status" value="1"/>
</dbReference>
<evidence type="ECO:0000256" key="2">
    <source>
        <dbReference type="ARBA" id="ARBA00009347"/>
    </source>
</evidence>
<dbReference type="SUPFAM" id="SSF47203">
    <property type="entry name" value="Acyl-CoA dehydrogenase C-terminal domain-like"/>
    <property type="match status" value="1"/>
</dbReference>
<protein>
    <submittedName>
        <fullName evidence="10">Acyl-CoA dehydrogenase</fullName>
    </submittedName>
</protein>
<feature type="domain" description="Acyl-CoA dehydrogenase/oxidase N-terminal" evidence="9">
    <location>
        <begin position="6"/>
        <end position="118"/>
    </location>
</feature>
<keyword evidence="11" id="KW-1185">Reference proteome</keyword>
<feature type="domain" description="Acyl-CoA dehydrogenase/oxidase C-terminal" evidence="7">
    <location>
        <begin position="225"/>
        <end position="362"/>
    </location>
</feature>
<evidence type="ECO:0000256" key="3">
    <source>
        <dbReference type="ARBA" id="ARBA00022630"/>
    </source>
</evidence>
<dbReference type="EMBL" id="VTFT01000001">
    <property type="protein sequence ID" value="TYT27340.1"/>
    <property type="molecule type" value="Genomic_DNA"/>
</dbReference>
<dbReference type="Pfam" id="PF02771">
    <property type="entry name" value="Acyl-CoA_dh_N"/>
    <property type="match status" value="1"/>
</dbReference>
<dbReference type="Gene3D" id="1.10.540.10">
    <property type="entry name" value="Acyl-CoA dehydrogenase/oxidase, N-terminal domain"/>
    <property type="match status" value="1"/>
</dbReference>
<keyword evidence="5 6" id="KW-0560">Oxidoreductase</keyword>
<dbReference type="RefSeq" id="WP_149103891.1">
    <property type="nucleotide sequence ID" value="NZ_VTFT01000001.1"/>
</dbReference>
<dbReference type="Proteomes" id="UP000324973">
    <property type="component" value="Unassembled WGS sequence"/>
</dbReference>
<evidence type="ECO:0000256" key="1">
    <source>
        <dbReference type="ARBA" id="ARBA00001974"/>
    </source>
</evidence>
<comment type="similarity">
    <text evidence="2 6">Belongs to the acyl-CoA dehydrogenase family.</text>
</comment>
<feature type="domain" description="Acyl-CoA oxidase/dehydrogenase middle" evidence="8">
    <location>
        <begin position="126"/>
        <end position="201"/>
    </location>
</feature>
<gene>
    <name evidence="10" type="ORF">FZO89_14340</name>
</gene>
<evidence type="ECO:0000259" key="7">
    <source>
        <dbReference type="Pfam" id="PF00441"/>
    </source>
</evidence>
<name>A0A5D4XWR1_9GAMM</name>
<dbReference type="GO" id="GO:0003995">
    <property type="term" value="F:acyl-CoA dehydrogenase activity"/>
    <property type="evidence" value="ECO:0007669"/>
    <property type="project" value="TreeGrafter"/>
</dbReference>
<evidence type="ECO:0000313" key="10">
    <source>
        <dbReference type="EMBL" id="TYT27340.1"/>
    </source>
</evidence>
<sequence>MDFAFTEEQQMLQDSIRRYLESGYGLEHRARIIAGDEGWSPRTWAELAELGLLALDIDEDDGGIGAGPVGTMLVSQATGAGLLVEPFHSSAVLATRVVSLLAQGERRGQLLDALGSGEAIAVLAHEEGDGWDAPLETTAVSEGEGWHLRGRKACVYHAPMAHWLLVTARCDDGVGVFVVERGADGVDLRAVRTLDGQRAADIALDARLPPDARLGAGDATAALEQSLDRGIAALCADALGVLDRILTATVQYARDRAQFGTPIGRFQALQHRMADMYMQVEQARSMTYCATSACLQDDPASRREAVSAAKVIVGQAARRVGQEAIQLHGGMGMTDELDVSHCFKRLLAFELRMGTTDEHLRRYREAAQADAA</sequence>
<dbReference type="PANTHER" id="PTHR43884:SF20">
    <property type="entry name" value="ACYL-COA DEHYDROGENASE FADE28"/>
    <property type="match status" value="1"/>
</dbReference>
<dbReference type="Gene3D" id="1.20.140.10">
    <property type="entry name" value="Butyryl-CoA Dehydrogenase, subunit A, domain 3"/>
    <property type="match status" value="1"/>
</dbReference>
<dbReference type="InterPro" id="IPR009075">
    <property type="entry name" value="AcylCo_DH/oxidase_C"/>
</dbReference>
<evidence type="ECO:0000256" key="5">
    <source>
        <dbReference type="ARBA" id="ARBA00023002"/>
    </source>
</evidence>
<dbReference type="OrthoDB" id="9769473at2"/>
<dbReference type="InterPro" id="IPR036250">
    <property type="entry name" value="AcylCo_DH-like_C"/>
</dbReference>
<accession>A0A5D4XWR1</accession>
<dbReference type="AlphaFoldDB" id="A0A5D4XWR1"/>
<dbReference type="CDD" id="cd00567">
    <property type="entry name" value="ACAD"/>
    <property type="match status" value="1"/>
</dbReference>
<comment type="cofactor">
    <cofactor evidence="1 6">
        <name>FAD</name>
        <dbReference type="ChEBI" id="CHEBI:57692"/>
    </cofactor>
</comment>
<dbReference type="InterPro" id="IPR037069">
    <property type="entry name" value="AcylCoA_DH/ox_N_sf"/>
</dbReference>
<dbReference type="InterPro" id="IPR046373">
    <property type="entry name" value="Acyl-CoA_Oxase/DH_mid-dom_sf"/>
</dbReference>
<dbReference type="SUPFAM" id="SSF56645">
    <property type="entry name" value="Acyl-CoA dehydrogenase NM domain-like"/>
    <property type="match status" value="1"/>
</dbReference>
<dbReference type="InterPro" id="IPR009100">
    <property type="entry name" value="AcylCoA_DH/oxidase_NM_dom_sf"/>
</dbReference>
<dbReference type="InterPro" id="IPR006091">
    <property type="entry name" value="Acyl-CoA_Oxase/DH_mid-dom"/>
</dbReference>
<evidence type="ECO:0000313" key="11">
    <source>
        <dbReference type="Proteomes" id="UP000324973"/>
    </source>
</evidence>
<dbReference type="GO" id="GO:0050660">
    <property type="term" value="F:flavin adenine dinucleotide binding"/>
    <property type="evidence" value="ECO:0007669"/>
    <property type="project" value="InterPro"/>
</dbReference>
<keyword evidence="3 6" id="KW-0285">Flavoprotein</keyword>